<gene>
    <name evidence="1" type="ORF">E4P82_15825</name>
</gene>
<name>A0ABX1TM81_9GAMM</name>
<dbReference type="SUPFAM" id="SSF52540">
    <property type="entry name" value="P-loop containing nucleoside triphosphate hydrolases"/>
    <property type="match status" value="1"/>
</dbReference>
<reference evidence="1 2" key="1">
    <citation type="submission" date="2019-03" db="EMBL/GenBank/DDBJ databases">
        <title>Metabolic reconstructions from genomes of highly enriched 'Candidatus Accumulibacter' and 'Candidatus Competibacter' bioreactor populations.</title>
        <authorList>
            <person name="Annavajhala M.K."/>
            <person name="Welles L."/>
            <person name="Abbas B."/>
            <person name="Sorokin D."/>
            <person name="Park H."/>
            <person name="Van Loosdrecht M."/>
            <person name="Chandran K."/>
        </authorList>
    </citation>
    <scope>NUCLEOTIDE SEQUENCE [LARGE SCALE GENOMIC DNA]</scope>
    <source>
        <strain evidence="1 2">SBR_G</strain>
    </source>
</reference>
<dbReference type="Proteomes" id="UP000760480">
    <property type="component" value="Unassembled WGS sequence"/>
</dbReference>
<evidence type="ECO:0008006" key="3">
    <source>
        <dbReference type="Google" id="ProtNLM"/>
    </source>
</evidence>
<evidence type="ECO:0000313" key="1">
    <source>
        <dbReference type="EMBL" id="NMQ20533.1"/>
    </source>
</evidence>
<protein>
    <recommendedName>
        <fullName evidence="3">Type IV secretion protein IcmB</fullName>
    </recommendedName>
</protein>
<organism evidence="1 2">
    <name type="scientific">Candidatus Competibacter phosphatis</name>
    <dbReference type="NCBI Taxonomy" id="221280"/>
    <lineage>
        <taxon>Bacteria</taxon>
        <taxon>Pseudomonadati</taxon>
        <taxon>Pseudomonadota</taxon>
        <taxon>Gammaproteobacteria</taxon>
        <taxon>Candidatus Competibacteraceae</taxon>
        <taxon>Candidatus Competibacter</taxon>
    </lineage>
</organism>
<dbReference type="EMBL" id="SPMZ01000052">
    <property type="protein sequence ID" value="NMQ20533.1"/>
    <property type="molecule type" value="Genomic_DNA"/>
</dbReference>
<accession>A0ABX1TM81</accession>
<dbReference type="RefSeq" id="WP_169249801.1">
    <property type="nucleotide sequence ID" value="NZ_SPMZ01000052.1"/>
</dbReference>
<dbReference type="Gene3D" id="3.40.50.300">
    <property type="entry name" value="P-loop containing nucleotide triphosphate hydrolases"/>
    <property type="match status" value="1"/>
</dbReference>
<evidence type="ECO:0000313" key="2">
    <source>
        <dbReference type="Proteomes" id="UP000760480"/>
    </source>
</evidence>
<keyword evidence="2" id="KW-1185">Reference proteome</keyword>
<sequence>MTQTCGLDAEALTSLTTVEDEESFVTKAGGLMSVLHLRGHLRVVGEEELSRLTEQLLSLLGPALAHHAGHVVDVVFSSDPAQTPGAIEALLTPGARAAHRAGLDLGDVFAERVRHLPAYTCAETVYLVIWTTPDGLPRATRRLAARERRRAVKRMPIAPGLARDNQHPLACNRYLTDTHRSLVQTLVNDLRAAGFELAPLPVAAACRWIRREIDPAWTPKDWQPLLPGTNLPAPRVRPDGVLDQAGCWFPAFGGQLIPRGLEIVDDRTVRVGDRLYQPFYVDLPQLTEVQRFERLLDRVRQQRLPWRFLMRLSGGAEAWLAARHRWASLLYFASTTNRLIDAAVQALRRHLHEGQVGVLAQMALTTWVTLDESPPHGRSHREALRARTAHLAAHVQSWGGCTVREVTGHPVKAWVSTVPGLSQLHIGTRYAAPLREVIRSLPLFRPASPWPAGAMVYRSRDGQLFPYQPGSPLQGTWNELYFARPGSGKSVAMALNNLALILSPGFRELPFVRIIDIGPSSEGLIALVRDALPAARHHEAQFHAPQNRVEWAINPLDTPLGLRVPPPQKRAFLVSLLSVLATAPGAAAPPEGLAETAGLALDRAYAHYRDDQAPKLYGVHQDAAVAAALERHAIVLPERPTWWEVVDALFDVGDIPAAIRAQRYAVPLLSDLVVVAQEPQVTHLYGAAMRLEATAESPVQWFSRAISAATREWPMLAYPTRFDLGNARVVGLDVAALCGDMTPVGQRQTAIAYLLAMHVLSHDVFWDASTTERAPERYRAHHRDRHERLRAYPRKFCMDEKHRCGGIAAIDAQIVRWMREGRKANVHTAVASQILSDFSDDMAELATTIHIMEYSSDDQAAAVRAKFSLSAAALAALRTYGTGPTAAGAPFLGVFRTRRGTLAQLLYLTTGPVELWALSTTAEDCWIRAQLYRRLGPRPARAALARAYPGGSAKAELERRLDHGDGTLDREAVLAQLVEEVAALAPSWADAPPDPDIVGGQAMEGFG</sequence>
<comment type="caution">
    <text evidence="1">The sequence shown here is derived from an EMBL/GenBank/DDBJ whole genome shotgun (WGS) entry which is preliminary data.</text>
</comment>
<proteinExistence type="predicted"/>
<dbReference type="InterPro" id="IPR027417">
    <property type="entry name" value="P-loop_NTPase"/>
</dbReference>